<dbReference type="InterPro" id="IPR029021">
    <property type="entry name" value="Prot-tyrosine_phosphatase-like"/>
</dbReference>
<dbReference type="FunFam" id="3.90.190.10:FF:000052">
    <property type="entry name" value="Dual specificity phosphatase 15"/>
    <property type="match status" value="1"/>
</dbReference>
<sequence length="507" mass="57145">MGNGMTKVLPGLYLGNFIDAKDPDQLGRNKITHIISIHESPQPLLQDITYLRIPVADTPEVPIKKHFKECINFIHCCRLNGGNCLVHCFAGISRSTTIVTAYVMTVTGLGWRDVLEAIKATRPIANPNPGFRQQLEEFGWGSSRKAWAIHKGKHLEGIDKEDPPTWKTRLRCALNKSADFREVRERHQLDSPDPYKVYRIVADRAGGPVARARAPPEKKNILRSQQEPPGEVTELACRTDQDGSRSNTEDKDKEQPPRLAQQGSLPPAAWLPAPLADHRYHGQDPAHHWSPLPSEDFSNPDCWLHVRLFYGATLVREATARTAEGCRLSPGPVPAAERLLGPPPRVAQVRFPEPPPGARELQHLLRHLERGVLLWVAPEGVFAKRLCRGRVYWRGPLAPHRARPNKLERERTCQLLDTRRFLEELRAHLQDGRQEPEYQIHLCFGEEYPGPPEQPEERLIMAHVEPVFARELFLRSKCHYRGAPAAAGAQPSISDGVTPLLMQLSQQ</sequence>
<dbReference type="InterPro" id="IPR008984">
    <property type="entry name" value="SMAD_FHA_dom_sf"/>
</dbReference>
<dbReference type="PANTHER" id="PTHR11949">
    <property type="entry name" value="INTERFERON REGULATORY FACTOR"/>
    <property type="match status" value="1"/>
</dbReference>
<dbReference type="Gene3D" id="3.90.190.10">
    <property type="entry name" value="Protein tyrosine phosphatase superfamily"/>
    <property type="match status" value="1"/>
</dbReference>
<evidence type="ECO:0000256" key="14">
    <source>
        <dbReference type="SAM" id="MobiDB-lite"/>
    </source>
</evidence>
<dbReference type="EC" id="3.1.3.48" evidence="2"/>
<feature type="domain" description="IRF tryptophan pentad repeat" evidence="17">
    <location>
        <begin position="1"/>
        <end position="202"/>
    </location>
</feature>
<dbReference type="GeneTree" id="ENSGT00940000163813"/>
<evidence type="ECO:0000259" key="17">
    <source>
        <dbReference type="PROSITE" id="PS51507"/>
    </source>
</evidence>
<evidence type="ECO:0000256" key="12">
    <source>
        <dbReference type="ARBA" id="ARBA00051722"/>
    </source>
</evidence>
<evidence type="ECO:0000313" key="19">
    <source>
        <dbReference type="Proteomes" id="UP000008912"/>
    </source>
</evidence>
<keyword evidence="5" id="KW-0519">Myristate</keyword>
<dbReference type="InterPro" id="IPR020422">
    <property type="entry name" value="TYR_PHOSPHATASE_DUAL_dom"/>
</dbReference>
<reference evidence="18" key="2">
    <citation type="submission" date="2025-08" db="UniProtKB">
        <authorList>
            <consortium name="Ensembl"/>
        </authorList>
    </citation>
    <scope>IDENTIFICATION</scope>
</reference>
<dbReference type="InterPro" id="IPR036388">
    <property type="entry name" value="WH-like_DNA-bd_sf"/>
</dbReference>
<evidence type="ECO:0000256" key="8">
    <source>
        <dbReference type="ARBA" id="ARBA00023136"/>
    </source>
</evidence>
<dbReference type="PROSITE" id="PS50056">
    <property type="entry name" value="TYR_PHOSPHATASE_2"/>
    <property type="match status" value="1"/>
</dbReference>
<dbReference type="Pfam" id="PF00782">
    <property type="entry name" value="DSPc"/>
    <property type="match status" value="1"/>
</dbReference>
<dbReference type="GO" id="GO:0005886">
    <property type="term" value="C:plasma membrane"/>
    <property type="evidence" value="ECO:0007669"/>
    <property type="project" value="UniProtKB-SubCell"/>
</dbReference>
<reference evidence="18 19" key="1">
    <citation type="journal article" date="2010" name="Nature">
        <title>The sequence and de novo assembly of the giant panda genome.</title>
        <authorList>
            <person name="Li R."/>
            <person name="Fan W."/>
            <person name="Tian G."/>
            <person name="Zhu H."/>
            <person name="He L."/>
            <person name="Cai J."/>
            <person name="Huang Q."/>
            <person name="Cai Q."/>
            <person name="Li B."/>
            <person name="Bai Y."/>
            <person name="Zhang Z."/>
            <person name="Zhang Y."/>
            <person name="Wang W."/>
            <person name="Li J."/>
            <person name="Wei F."/>
            <person name="Li H."/>
            <person name="Jian M."/>
            <person name="Li J."/>
            <person name="Zhang Z."/>
            <person name="Nielsen R."/>
            <person name="Li D."/>
            <person name="Gu W."/>
            <person name="Yang Z."/>
            <person name="Xuan Z."/>
            <person name="Ryder O.A."/>
            <person name="Leung F.C."/>
            <person name="Zhou Y."/>
            <person name="Cao J."/>
            <person name="Sun X."/>
            <person name="Fu Y."/>
            <person name="Fang X."/>
            <person name="Guo X."/>
            <person name="Wang B."/>
            <person name="Hou R."/>
            <person name="Shen F."/>
            <person name="Mu B."/>
            <person name="Ni P."/>
            <person name="Lin R."/>
            <person name="Qian W."/>
            <person name="Wang G."/>
            <person name="Yu C."/>
            <person name="Nie W."/>
            <person name="Wang J."/>
            <person name="Wu Z."/>
            <person name="Liang H."/>
            <person name="Min J."/>
            <person name="Wu Q."/>
            <person name="Cheng S."/>
            <person name="Ruan J."/>
            <person name="Wang M."/>
            <person name="Shi Z."/>
            <person name="Wen M."/>
            <person name="Liu B."/>
            <person name="Ren X."/>
            <person name="Zheng H."/>
            <person name="Dong D."/>
            <person name="Cook K."/>
            <person name="Shan G."/>
            <person name="Zhang H."/>
            <person name="Kosiol C."/>
            <person name="Xie X."/>
            <person name="Lu Z."/>
            <person name="Zheng H."/>
            <person name="Li Y."/>
            <person name="Steiner C.C."/>
            <person name="Lam T.T."/>
            <person name="Lin S."/>
            <person name="Zhang Q."/>
            <person name="Li G."/>
            <person name="Tian J."/>
            <person name="Gong T."/>
            <person name="Liu H."/>
            <person name="Zhang D."/>
            <person name="Fang L."/>
            <person name="Ye C."/>
            <person name="Zhang J."/>
            <person name="Hu W."/>
            <person name="Xu A."/>
            <person name="Ren Y."/>
            <person name="Zhang G."/>
            <person name="Bruford M.W."/>
            <person name="Li Q."/>
            <person name="Ma L."/>
            <person name="Guo Y."/>
            <person name="An N."/>
            <person name="Hu Y."/>
            <person name="Zheng Y."/>
            <person name="Shi Y."/>
            <person name="Li Z."/>
            <person name="Liu Q."/>
            <person name="Chen Y."/>
            <person name="Zhao J."/>
            <person name="Qu N."/>
            <person name="Zhao S."/>
            <person name="Tian F."/>
            <person name="Wang X."/>
            <person name="Wang H."/>
            <person name="Xu L."/>
            <person name="Liu X."/>
            <person name="Vinar T."/>
            <person name="Wang Y."/>
            <person name="Lam T.W."/>
            <person name="Yiu S.M."/>
            <person name="Liu S."/>
            <person name="Zhang H."/>
            <person name="Li D."/>
            <person name="Huang Y."/>
            <person name="Wang X."/>
            <person name="Yang G."/>
            <person name="Jiang Z."/>
            <person name="Wang J."/>
            <person name="Qin N."/>
            <person name="Li L."/>
            <person name="Li J."/>
            <person name="Bolund L."/>
            <person name="Kristiansen K."/>
            <person name="Wong G.K."/>
            <person name="Olson M."/>
            <person name="Zhang X."/>
            <person name="Li S."/>
            <person name="Yang H."/>
            <person name="Wang J."/>
            <person name="Wang J."/>
        </authorList>
    </citation>
    <scope>NUCLEOTIDE SEQUENCE [LARGE SCALE GENOMIC DNA]</scope>
</reference>
<accession>A0A7N5JVE6</accession>
<dbReference type="GO" id="GO:0000981">
    <property type="term" value="F:DNA-binding transcription factor activity, RNA polymerase II-specific"/>
    <property type="evidence" value="ECO:0007669"/>
    <property type="project" value="TreeGrafter"/>
</dbReference>
<dbReference type="FunFam" id="2.60.200.10:FF:000011">
    <property type="entry name" value="interferon regulatory factor 4-like"/>
    <property type="match status" value="1"/>
</dbReference>
<dbReference type="PROSITE" id="PS00383">
    <property type="entry name" value="TYR_PHOSPHATASE_1"/>
    <property type="match status" value="1"/>
</dbReference>
<evidence type="ECO:0000256" key="1">
    <source>
        <dbReference type="ARBA" id="ARBA00004342"/>
    </source>
</evidence>
<dbReference type="Ensembl" id="ENSAMET00000045381.1">
    <property type="protein sequence ID" value="ENSAMEP00000031050.1"/>
    <property type="gene ID" value="ENSAMEG00000027836.1"/>
</dbReference>
<dbReference type="PRINTS" id="PR00267">
    <property type="entry name" value="INTFRNREGFCT"/>
</dbReference>
<dbReference type="Pfam" id="PF00605">
    <property type="entry name" value="IRF"/>
    <property type="match status" value="1"/>
</dbReference>
<evidence type="ECO:0000256" key="4">
    <source>
        <dbReference type="ARBA" id="ARBA00022475"/>
    </source>
</evidence>
<evidence type="ECO:0000256" key="7">
    <source>
        <dbReference type="ARBA" id="ARBA00022912"/>
    </source>
</evidence>
<reference evidence="18" key="3">
    <citation type="submission" date="2025-09" db="UniProtKB">
        <authorList>
            <consortium name="Ensembl"/>
        </authorList>
    </citation>
    <scope>IDENTIFICATION</scope>
</reference>
<evidence type="ECO:0000256" key="2">
    <source>
        <dbReference type="ARBA" id="ARBA00013064"/>
    </source>
</evidence>
<dbReference type="EC" id="3.1.3.16" evidence="3"/>
<evidence type="ECO:0000256" key="6">
    <source>
        <dbReference type="ARBA" id="ARBA00022801"/>
    </source>
</evidence>
<dbReference type="GO" id="GO:0004725">
    <property type="term" value="F:protein tyrosine phosphatase activity"/>
    <property type="evidence" value="ECO:0007669"/>
    <property type="project" value="UniProtKB-EC"/>
</dbReference>
<evidence type="ECO:0000259" key="15">
    <source>
        <dbReference type="PROSITE" id="PS50054"/>
    </source>
</evidence>
<dbReference type="InParanoid" id="A0A7N5JVE6"/>
<dbReference type="InterPro" id="IPR016130">
    <property type="entry name" value="Tyr_Pase_AS"/>
</dbReference>
<dbReference type="GO" id="GO:0000978">
    <property type="term" value="F:RNA polymerase II cis-regulatory region sequence-specific DNA binding"/>
    <property type="evidence" value="ECO:0007669"/>
    <property type="project" value="TreeGrafter"/>
</dbReference>
<keyword evidence="4" id="KW-1003">Cell membrane</keyword>
<comment type="catalytic activity">
    <reaction evidence="10">
        <text>O-phospho-L-seryl-[protein] + H2O = L-seryl-[protein] + phosphate</text>
        <dbReference type="Rhea" id="RHEA:20629"/>
        <dbReference type="Rhea" id="RHEA-COMP:9863"/>
        <dbReference type="Rhea" id="RHEA-COMP:11604"/>
        <dbReference type="ChEBI" id="CHEBI:15377"/>
        <dbReference type="ChEBI" id="CHEBI:29999"/>
        <dbReference type="ChEBI" id="CHEBI:43474"/>
        <dbReference type="ChEBI" id="CHEBI:83421"/>
        <dbReference type="EC" id="3.1.3.16"/>
    </reaction>
</comment>
<dbReference type="GO" id="GO:0045893">
    <property type="term" value="P:positive regulation of DNA-templated transcription"/>
    <property type="evidence" value="ECO:0007669"/>
    <property type="project" value="UniProtKB-ARBA"/>
</dbReference>
<dbReference type="SMART" id="SM00195">
    <property type="entry name" value="DSPc"/>
    <property type="match status" value="1"/>
</dbReference>
<dbReference type="Gene3D" id="1.10.10.10">
    <property type="entry name" value="Winged helix-like DNA-binding domain superfamily/Winged helix DNA-binding domain"/>
    <property type="match status" value="1"/>
</dbReference>
<keyword evidence="7" id="KW-0904">Protein phosphatase</keyword>
<dbReference type="Pfam" id="PF10401">
    <property type="entry name" value="IRF-3"/>
    <property type="match status" value="1"/>
</dbReference>
<dbReference type="SMART" id="SM01243">
    <property type="entry name" value="IRF-3"/>
    <property type="match status" value="1"/>
</dbReference>
<dbReference type="PANTHER" id="PTHR11949:SF24">
    <property type="entry name" value="INTERFERON REGULATORY FACTOR 9"/>
    <property type="match status" value="1"/>
</dbReference>
<dbReference type="InterPro" id="IPR036390">
    <property type="entry name" value="WH_DNA-bd_sf"/>
</dbReference>
<feature type="domain" description="Tyrosine-protein phosphatase" evidence="15">
    <location>
        <begin position="4"/>
        <end position="144"/>
    </location>
</feature>
<dbReference type="GO" id="GO:0004722">
    <property type="term" value="F:protein serine/threonine phosphatase activity"/>
    <property type="evidence" value="ECO:0007669"/>
    <property type="project" value="UniProtKB-EC"/>
</dbReference>
<comment type="subcellular location">
    <subcellularLocation>
        <location evidence="1">Cell membrane</location>
        <topology evidence="1">Lipid-anchor</topology>
        <orientation evidence="1">Cytoplasmic side</orientation>
    </subcellularLocation>
</comment>
<keyword evidence="6" id="KW-0378">Hydrolase</keyword>
<keyword evidence="9" id="KW-0449">Lipoprotein</keyword>
<dbReference type="InterPro" id="IPR000387">
    <property type="entry name" value="Tyr_Pase_dom"/>
</dbReference>
<dbReference type="InterPro" id="IPR017855">
    <property type="entry name" value="SMAD-like_dom_sf"/>
</dbReference>
<keyword evidence="19" id="KW-1185">Reference proteome</keyword>
<feature type="compositionally biased region" description="Basic and acidic residues" evidence="14">
    <location>
        <begin position="237"/>
        <end position="256"/>
    </location>
</feature>
<dbReference type="InterPro" id="IPR001346">
    <property type="entry name" value="Interferon_reg_fact_DNA-bd_dom"/>
</dbReference>
<organism evidence="18 19">
    <name type="scientific">Ailuropoda melanoleuca</name>
    <name type="common">Giant panda</name>
    <dbReference type="NCBI Taxonomy" id="9646"/>
    <lineage>
        <taxon>Eukaryota</taxon>
        <taxon>Metazoa</taxon>
        <taxon>Chordata</taxon>
        <taxon>Craniata</taxon>
        <taxon>Vertebrata</taxon>
        <taxon>Euteleostomi</taxon>
        <taxon>Mammalia</taxon>
        <taxon>Eutheria</taxon>
        <taxon>Laurasiatheria</taxon>
        <taxon>Carnivora</taxon>
        <taxon>Caniformia</taxon>
        <taxon>Ursidae</taxon>
        <taxon>Ailuropoda</taxon>
    </lineage>
</organism>
<comment type="catalytic activity">
    <reaction evidence="11">
        <text>O-phospho-L-threonyl-[protein] + H2O = L-threonyl-[protein] + phosphate</text>
        <dbReference type="Rhea" id="RHEA:47004"/>
        <dbReference type="Rhea" id="RHEA-COMP:11060"/>
        <dbReference type="Rhea" id="RHEA-COMP:11605"/>
        <dbReference type="ChEBI" id="CHEBI:15377"/>
        <dbReference type="ChEBI" id="CHEBI:30013"/>
        <dbReference type="ChEBI" id="CHEBI:43474"/>
        <dbReference type="ChEBI" id="CHEBI:61977"/>
        <dbReference type="EC" id="3.1.3.16"/>
    </reaction>
</comment>
<protein>
    <recommendedName>
        <fullName evidence="13">Dual specificity protein phosphatase 15</fullName>
        <ecNumber evidence="3">3.1.3.16</ecNumber>
        <ecNumber evidence="2">3.1.3.48</ecNumber>
    </recommendedName>
</protein>
<dbReference type="GO" id="GO:0002376">
    <property type="term" value="P:immune system process"/>
    <property type="evidence" value="ECO:0007669"/>
    <property type="project" value="TreeGrafter"/>
</dbReference>
<dbReference type="SUPFAM" id="SSF46785">
    <property type="entry name" value="Winged helix' DNA-binding domain"/>
    <property type="match status" value="1"/>
</dbReference>
<evidence type="ECO:0000259" key="16">
    <source>
        <dbReference type="PROSITE" id="PS50056"/>
    </source>
</evidence>
<evidence type="ECO:0000313" key="18">
    <source>
        <dbReference type="Ensembl" id="ENSAMEP00000031050.1"/>
    </source>
</evidence>
<evidence type="ECO:0000256" key="3">
    <source>
        <dbReference type="ARBA" id="ARBA00013081"/>
    </source>
</evidence>
<dbReference type="SMART" id="SM00348">
    <property type="entry name" value="IRF"/>
    <property type="match status" value="1"/>
</dbReference>
<dbReference type="SUPFAM" id="SSF52799">
    <property type="entry name" value="(Phosphotyrosine protein) phosphatases II"/>
    <property type="match status" value="1"/>
</dbReference>
<evidence type="ECO:0000256" key="13">
    <source>
        <dbReference type="ARBA" id="ARBA00068799"/>
    </source>
</evidence>
<dbReference type="Gene3D" id="2.60.200.10">
    <property type="match status" value="1"/>
</dbReference>
<feature type="domain" description="Tyrosine specific protein phosphatases" evidence="16">
    <location>
        <begin position="65"/>
        <end position="123"/>
    </location>
</feature>
<evidence type="ECO:0000256" key="10">
    <source>
        <dbReference type="ARBA" id="ARBA00047761"/>
    </source>
</evidence>
<dbReference type="Proteomes" id="UP000008912">
    <property type="component" value="Unassembled WGS sequence"/>
</dbReference>
<comment type="catalytic activity">
    <reaction evidence="12">
        <text>O-phospho-L-tyrosyl-[protein] + H2O = L-tyrosyl-[protein] + phosphate</text>
        <dbReference type="Rhea" id="RHEA:10684"/>
        <dbReference type="Rhea" id="RHEA-COMP:10136"/>
        <dbReference type="Rhea" id="RHEA-COMP:20101"/>
        <dbReference type="ChEBI" id="CHEBI:15377"/>
        <dbReference type="ChEBI" id="CHEBI:43474"/>
        <dbReference type="ChEBI" id="CHEBI:46858"/>
        <dbReference type="ChEBI" id="CHEBI:61978"/>
        <dbReference type="EC" id="3.1.3.48"/>
    </reaction>
</comment>
<dbReference type="InterPro" id="IPR000340">
    <property type="entry name" value="Dual-sp_phosphatase_cat-dom"/>
</dbReference>
<evidence type="ECO:0000256" key="11">
    <source>
        <dbReference type="ARBA" id="ARBA00048336"/>
    </source>
</evidence>
<dbReference type="AlphaFoldDB" id="A0A7N5JVE6"/>
<feature type="region of interest" description="Disordered" evidence="14">
    <location>
        <begin position="207"/>
        <end position="272"/>
    </location>
</feature>
<evidence type="ECO:0000256" key="9">
    <source>
        <dbReference type="ARBA" id="ARBA00023288"/>
    </source>
</evidence>
<dbReference type="SUPFAM" id="SSF49879">
    <property type="entry name" value="SMAD/FHA domain"/>
    <property type="match status" value="1"/>
</dbReference>
<name>A0A7N5JVE6_AILME</name>
<keyword evidence="8" id="KW-0472">Membrane</keyword>
<proteinExistence type="predicted"/>
<evidence type="ECO:0000256" key="5">
    <source>
        <dbReference type="ARBA" id="ARBA00022707"/>
    </source>
</evidence>
<dbReference type="CDD" id="cd14582">
    <property type="entry name" value="DSP_DUSP15"/>
    <property type="match status" value="1"/>
</dbReference>
<dbReference type="InterPro" id="IPR019471">
    <property type="entry name" value="Interferon_reg_factor-3"/>
</dbReference>
<dbReference type="PROSITE" id="PS51507">
    <property type="entry name" value="IRF_2"/>
    <property type="match status" value="1"/>
</dbReference>
<dbReference type="GO" id="GO:0005634">
    <property type="term" value="C:nucleus"/>
    <property type="evidence" value="ECO:0007669"/>
    <property type="project" value="TreeGrafter"/>
</dbReference>
<dbReference type="PROSITE" id="PS50054">
    <property type="entry name" value="TYR_PHOSPHATASE_DUAL"/>
    <property type="match status" value="1"/>
</dbReference>